<evidence type="ECO:0008006" key="13">
    <source>
        <dbReference type="Google" id="ProtNLM"/>
    </source>
</evidence>
<evidence type="ECO:0000256" key="6">
    <source>
        <dbReference type="ARBA" id="ARBA00023136"/>
    </source>
</evidence>
<comment type="caution">
    <text evidence="11">The sequence shown here is derived from an EMBL/GenBank/DDBJ whole genome shotgun (WGS) entry which is preliminary data.</text>
</comment>
<dbReference type="EMBL" id="JAYDYQ010001087">
    <property type="protein sequence ID" value="KAK4490459.1"/>
    <property type="molecule type" value="Genomic_DNA"/>
</dbReference>
<keyword evidence="6 10" id="KW-0472">Membrane</keyword>
<feature type="transmembrane region" description="Helical" evidence="10">
    <location>
        <begin position="217"/>
        <end position="238"/>
    </location>
</feature>
<dbReference type="PANTHER" id="PTHR31651:SF3">
    <property type="entry name" value="PROTEIN PIN-LIKES 7"/>
    <property type="match status" value="1"/>
</dbReference>
<name>A0ABR0DMM1_9LAMI</name>
<evidence type="ECO:0000256" key="1">
    <source>
        <dbReference type="ARBA" id="ARBA00004477"/>
    </source>
</evidence>
<feature type="transmembrane region" description="Helical" evidence="10">
    <location>
        <begin position="70"/>
        <end position="94"/>
    </location>
</feature>
<keyword evidence="4" id="KW-0256">Endoplasmic reticulum</keyword>
<feature type="transmembrane region" description="Helical" evidence="10">
    <location>
        <begin position="281"/>
        <end position="307"/>
    </location>
</feature>
<dbReference type="Pfam" id="PF03547">
    <property type="entry name" value="Mem_trans"/>
    <property type="match status" value="1"/>
</dbReference>
<keyword evidence="5 10" id="KW-1133">Transmembrane helix</keyword>
<evidence type="ECO:0000313" key="12">
    <source>
        <dbReference type="Proteomes" id="UP001291926"/>
    </source>
</evidence>
<comment type="similarity">
    <text evidence="9">Belongs to the auxin efflux carrier (TC 2.A.69.2) family.</text>
</comment>
<feature type="transmembrane region" description="Helical" evidence="10">
    <location>
        <begin position="147"/>
        <end position="166"/>
    </location>
</feature>
<keyword evidence="12" id="KW-1185">Reference proteome</keyword>
<dbReference type="Proteomes" id="UP001291926">
    <property type="component" value="Unassembled WGS sequence"/>
</dbReference>
<organism evidence="11 12">
    <name type="scientific">Penstemon davidsonii</name>
    <dbReference type="NCBI Taxonomy" id="160366"/>
    <lineage>
        <taxon>Eukaryota</taxon>
        <taxon>Viridiplantae</taxon>
        <taxon>Streptophyta</taxon>
        <taxon>Embryophyta</taxon>
        <taxon>Tracheophyta</taxon>
        <taxon>Spermatophyta</taxon>
        <taxon>Magnoliopsida</taxon>
        <taxon>eudicotyledons</taxon>
        <taxon>Gunneridae</taxon>
        <taxon>Pentapetalae</taxon>
        <taxon>asterids</taxon>
        <taxon>lamiids</taxon>
        <taxon>Lamiales</taxon>
        <taxon>Plantaginaceae</taxon>
        <taxon>Cheloneae</taxon>
        <taxon>Penstemon</taxon>
    </lineage>
</organism>
<evidence type="ECO:0000256" key="5">
    <source>
        <dbReference type="ARBA" id="ARBA00022989"/>
    </source>
</evidence>
<feature type="transmembrane region" description="Helical" evidence="10">
    <location>
        <begin position="14"/>
        <end position="34"/>
    </location>
</feature>
<evidence type="ECO:0000256" key="2">
    <source>
        <dbReference type="ARBA" id="ARBA00022448"/>
    </source>
</evidence>
<evidence type="ECO:0000256" key="3">
    <source>
        <dbReference type="ARBA" id="ARBA00022692"/>
    </source>
</evidence>
<gene>
    <name evidence="11" type="ORF">RD792_001136</name>
</gene>
<evidence type="ECO:0000313" key="11">
    <source>
        <dbReference type="EMBL" id="KAK4490459.1"/>
    </source>
</evidence>
<proteinExistence type="inferred from homology"/>
<dbReference type="PANTHER" id="PTHR31651">
    <property type="match status" value="1"/>
</dbReference>
<accession>A0ABR0DMM1</accession>
<comment type="function">
    <text evidence="8">Involved in cellular auxin homeostasis by regulating auxin metabolism. Regulates intracellular auxin accumulation at the endoplasmic reticulum and thus auxin availability for nuclear auxin signaling.</text>
</comment>
<keyword evidence="3 10" id="KW-0812">Transmembrane</keyword>
<evidence type="ECO:0000256" key="9">
    <source>
        <dbReference type="ARBA" id="ARBA00025752"/>
    </source>
</evidence>
<evidence type="ECO:0000256" key="4">
    <source>
        <dbReference type="ARBA" id="ARBA00022824"/>
    </source>
</evidence>
<reference evidence="11 12" key="1">
    <citation type="journal article" date="2023" name="bioRxiv">
        <title>Genome report: Whole genome sequence and annotation of Penstemon davidsonii.</title>
        <authorList>
            <person name="Ostevik K.L."/>
            <person name="Alabady M."/>
            <person name="Zhang M."/>
            <person name="Rausher M.D."/>
        </authorList>
    </citation>
    <scope>NUCLEOTIDE SEQUENCE [LARGE SCALE GENOMIC DNA]</scope>
    <source>
        <strain evidence="11">DNT005</strain>
        <tissue evidence="11">Whole leaf</tissue>
    </source>
</reference>
<evidence type="ECO:0000256" key="7">
    <source>
        <dbReference type="ARBA" id="ARBA00023294"/>
    </source>
</evidence>
<feature type="transmembrane region" description="Helical" evidence="10">
    <location>
        <begin position="46"/>
        <end position="64"/>
    </location>
</feature>
<evidence type="ECO:0000256" key="10">
    <source>
        <dbReference type="SAM" id="Phobius"/>
    </source>
</evidence>
<evidence type="ECO:0000256" key="8">
    <source>
        <dbReference type="ARBA" id="ARBA00025100"/>
    </source>
</evidence>
<feature type="transmembrane region" description="Helical" evidence="10">
    <location>
        <begin position="250"/>
        <end position="269"/>
    </location>
</feature>
<keyword evidence="7" id="KW-0927">Auxin signaling pathway</keyword>
<dbReference type="InterPro" id="IPR045033">
    <property type="entry name" value="PILS1/3/4/5/7"/>
</dbReference>
<sequence>MEFWSLLTVASMPILQMLIISLLGTFIATDYLNLLSYDAQKSINKIVFVVFTPSLVFGSLAKAVRFQDIITWWFMPINIGITYLVGGTFGWIAVKLLRPKPHLEDLIIAMCSSGNLGNILLMIIPAICKEDGNPFGDKIVCTNDGLSYNSLSMAILGIIFGAVTWLQNLIIGSNAPLRVVNDSIQLLGNSTIPCTTLVLGGSLTQGVHNSRLKSGDVIAVIFVRYIILPAVGIFVVKAASHLGFIPSDPLFHFVLLIQFTLPPATNIGTMTQLFDVGKEECALLFLWTYLIAALALTGWSSVFMWILS</sequence>
<protein>
    <recommendedName>
        <fullName evidence="13">Auxin efflux carrier</fullName>
    </recommendedName>
</protein>
<keyword evidence="2" id="KW-0813">Transport</keyword>
<comment type="subcellular location">
    <subcellularLocation>
        <location evidence="1">Endoplasmic reticulum membrane</location>
        <topology evidence="1">Multi-pass membrane protein</topology>
    </subcellularLocation>
</comment>
<dbReference type="InterPro" id="IPR004776">
    <property type="entry name" value="Mem_transp_PIN-like"/>
</dbReference>
<feature type="transmembrane region" description="Helical" evidence="10">
    <location>
        <begin position="106"/>
        <end position="127"/>
    </location>
</feature>